<feature type="compositionally biased region" description="Polar residues" evidence="1">
    <location>
        <begin position="99"/>
        <end position="114"/>
    </location>
</feature>
<sequence>MESEVKKLEEKVGHLKNNNTGQLANTANKANTCEQRGGVITNLPENIAPISGPVNQLVLPDLRPRNQQTIIDNPMSFKHQANTVTRTRNISEVTKTLIGTTDSQSASVSTQARSSELKSTADADKIQDGGIAQSTSDVPSQAPAVQTRDVDIKLLCQDKTDHNDSSLPDVDWVEVMPKRKKRHNTAPIPSMMVKETKPLTFANVVKSSKPTPKPIPSPVNKKVLKSAMKPARLLRGITAVKHVTLYVENIAKDGCETDNDIVLQLKDHALTQGININKCWVVSNKYSNTRVGCKITVPVFSVVKALDSNSWPDPICCRRW</sequence>
<feature type="region of interest" description="Disordered" evidence="1">
    <location>
        <begin position="99"/>
        <end position="124"/>
    </location>
</feature>
<evidence type="ECO:0000313" key="2">
    <source>
        <dbReference type="EMBL" id="CAH1785746.1"/>
    </source>
</evidence>
<gene>
    <name evidence="2" type="ORF">OFUS_LOCUS11763</name>
</gene>
<name>A0A8J1XWF2_OWEFU</name>
<comment type="caution">
    <text evidence="2">The sequence shown here is derived from an EMBL/GenBank/DDBJ whole genome shotgun (WGS) entry which is preliminary data.</text>
</comment>
<keyword evidence="3" id="KW-1185">Reference proteome</keyword>
<accession>A0A8J1XWF2</accession>
<organism evidence="2 3">
    <name type="scientific">Owenia fusiformis</name>
    <name type="common">Polychaete worm</name>
    <dbReference type="NCBI Taxonomy" id="6347"/>
    <lineage>
        <taxon>Eukaryota</taxon>
        <taxon>Metazoa</taxon>
        <taxon>Spiralia</taxon>
        <taxon>Lophotrochozoa</taxon>
        <taxon>Annelida</taxon>
        <taxon>Polychaeta</taxon>
        <taxon>Sedentaria</taxon>
        <taxon>Canalipalpata</taxon>
        <taxon>Sabellida</taxon>
        <taxon>Oweniida</taxon>
        <taxon>Oweniidae</taxon>
        <taxon>Owenia</taxon>
    </lineage>
</organism>
<dbReference type="AlphaFoldDB" id="A0A8J1XWF2"/>
<proteinExistence type="predicted"/>
<protein>
    <submittedName>
        <fullName evidence="2">Uncharacterized protein</fullName>
    </submittedName>
</protein>
<feature type="non-terminal residue" evidence="2">
    <location>
        <position position="320"/>
    </location>
</feature>
<reference evidence="2" key="1">
    <citation type="submission" date="2022-03" db="EMBL/GenBank/DDBJ databases">
        <authorList>
            <person name="Martin C."/>
        </authorList>
    </citation>
    <scope>NUCLEOTIDE SEQUENCE</scope>
</reference>
<dbReference type="EMBL" id="CAIIXF020000006">
    <property type="protein sequence ID" value="CAH1785746.1"/>
    <property type="molecule type" value="Genomic_DNA"/>
</dbReference>
<dbReference type="Proteomes" id="UP000749559">
    <property type="component" value="Unassembled WGS sequence"/>
</dbReference>
<feature type="compositionally biased region" description="Basic and acidic residues" evidence="1">
    <location>
        <begin position="115"/>
        <end position="124"/>
    </location>
</feature>
<evidence type="ECO:0000256" key="1">
    <source>
        <dbReference type="SAM" id="MobiDB-lite"/>
    </source>
</evidence>
<evidence type="ECO:0000313" key="3">
    <source>
        <dbReference type="Proteomes" id="UP000749559"/>
    </source>
</evidence>